<evidence type="ECO:0008006" key="3">
    <source>
        <dbReference type="Google" id="ProtNLM"/>
    </source>
</evidence>
<reference evidence="2" key="1">
    <citation type="submission" date="2018-02" db="EMBL/GenBank/DDBJ databases">
        <authorList>
            <person name="Moore K."/>
            <person name="Momper L."/>
        </authorList>
    </citation>
    <scope>NUCLEOTIDE SEQUENCE [LARGE SCALE GENOMIC DNA]</scope>
    <source>
        <strain evidence="2">ULC18</strain>
    </source>
</reference>
<dbReference type="EMBL" id="PVWK01000101">
    <property type="protein sequence ID" value="PSB26705.1"/>
    <property type="molecule type" value="Genomic_DNA"/>
</dbReference>
<keyword evidence="2" id="KW-1185">Reference proteome</keyword>
<dbReference type="OrthoDB" id="9806653at2"/>
<protein>
    <recommendedName>
        <fullName evidence="3">Glycosyl transferase family 1</fullName>
    </recommendedName>
</protein>
<gene>
    <name evidence="1" type="ORF">C7B82_19080</name>
</gene>
<evidence type="ECO:0000313" key="1">
    <source>
        <dbReference type="EMBL" id="PSB26705.1"/>
    </source>
</evidence>
<dbReference type="Proteomes" id="UP000239576">
    <property type="component" value="Unassembled WGS sequence"/>
</dbReference>
<proteinExistence type="predicted"/>
<name>A0A2T1E1S4_9CYAN</name>
<dbReference type="AlphaFoldDB" id="A0A2T1E1S4"/>
<accession>A0A2T1E1S4</accession>
<organism evidence="1 2">
    <name type="scientific">Stenomitos frigidus ULC18</name>
    <dbReference type="NCBI Taxonomy" id="2107698"/>
    <lineage>
        <taxon>Bacteria</taxon>
        <taxon>Bacillati</taxon>
        <taxon>Cyanobacteriota</taxon>
        <taxon>Cyanophyceae</taxon>
        <taxon>Leptolyngbyales</taxon>
        <taxon>Leptolyngbyaceae</taxon>
        <taxon>Stenomitos</taxon>
    </lineage>
</organism>
<sequence length="60" mass="6631">MIHVTLIAGTYEPTQCGVANDTDRLRTHLNKLGVQSVVMTTYDAAQTAQNPNVKCYRFCA</sequence>
<comment type="caution">
    <text evidence="1">The sequence shown here is derived from an EMBL/GenBank/DDBJ whole genome shotgun (WGS) entry which is preliminary data.</text>
</comment>
<reference evidence="1 2" key="2">
    <citation type="submission" date="2018-03" db="EMBL/GenBank/DDBJ databases">
        <title>The ancient ancestry and fast evolution of plastids.</title>
        <authorList>
            <person name="Moore K.R."/>
            <person name="Magnabosco C."/>
            <person name="Momper L."/>
            <person name="Gold D.A."/>
            <person name="Bosak T."/>
            <person name="Fournier G.P."/>
        </authorList>
    </citation>
    <scope>NUCLEOTIDE SEQUENCE [LARGE SCALE GENOMIC DNA]</scope>
    <source>
        <strain evidence="1 2">ULC18</strain>
    </source>
</reference>
<evidence type="ECO:0000313" key="2">
    <source>
        <dbReference type="Proteomes" id="UP000239576"/>
    </source>
</evidence>
<dbReference type="RefSeq" id="WP_106257872.1">
    <property type="nucleotide sequence ID" value="NZ_CAWNSW010000041.1"/>
</dbReference>